<reference evidence="3 4" key="1">
    <citation type="submission" date="2013-07" db="EMBL/GenBank/DDBJ databases">
        <authorList>
            <person name="Stoco P.H."/>
            <person name="Wagner G."/>
            <person name="Gerber A."/>
            <person name="Zaha A."/>
            <person name="Thompson C."/>
            <person name="Bartholomeu D.C."/>
            <person name="Luckemeyer D.D."/>
            <person name="Bahia D."/>
            <person name="Loreto E."/>
            <person name="Prestes E.B."/>
            <person name="Lima F.M."/>
            <person name="Rodrigues-Luiz G."/>
            <person name="Vallejo G.A."/>
            <person name="Filho J.F."/>
            <person name="Monteiro K.M."/>
            <person name="Tyler K.M."/>
            <person name="de Almeida L.G."/>
            <person name="Ortiz M.F."/>
            <person name="Siervo M.A."/>
            <person name="de Moraes M.H."/>
            <person name="Cunha O.L."/>
            <person name="Mendonca-Neto R."/>
            <person name="Silva R."/>
            <person name="Teixeira S.M."/>
            <person name="Murta S.M."/>
            <person name="Sincero T.C."/>
            <person name="Mendes T.A."/>
            <person name="Urmenyi T.P."/>
            <person name="Silva V.G."/>
            <person name="da Rocha W.D."/>
            <person name="Andersson B."/>
            <person name="Romanha A.J."/>
            <person name="Steindel M."/>
            <person name="de Vasconcelos A.T."/>
            <person name="Grisard E.C."/>
        </authorList>
    </citation>
    <scope>NUCLEOTIDE SEQUENCE [LARGE SCALE GENOMIC DNA]</scope>
    <source>
        <strain evidence="3 4">SC58</strain>
    </source>
</reference>
<organism evidence="3 4">
    <name type="scientific">Trypanosoma rangeli SC58</name>
    <dbReference type="NCBI Taxonomy" id="429131"/>
    <lineage>
        <taxon>Eukaryota</taxon>
        <taxon>Discoba</taxon>
        <taxon>Euglenozoa</taxon>
        <taxon>Kinetoplastea</taxon>
        <taxon>Metakinetoplastina</taxon>
        <taxon>Trypanosomatida</taxon>
        <taxon>Trypanosomatidae</taxon>
        <taxon>Trypanosoma</taxon>
        <taxon>Herpetosoma</taxon>
    </lineage>
</organism>
<keyword evidence="2" id="KW-0812">Transmembrane</keyword>
<dbReference type="EMBL" id="AUPL01008283">
    <property type="protein sequence ID" value="ESL04857.1"/>
    <property type="molecule type" value="Genomic_DNA"/>
</dbReference>
<sequence length="83" mass="9923">MYAFSSLLNLFPYEWPFFFSSSCLLLLLFFFLKIIPPPLFFFPPLWFLTRRLQEMKGRNQCTQKQQGHGNSILRGEAQEQKNK</sequence>
<feature type="compositionally biased region" description="Polar residues" evidence="1">
    <location>
        <begin position="59"/>
        <end position="69"/>
    </location>
</feature>
<name>A0A061IUW5_TRYRA</name>
<feature type="transmembrane region" description="Helical" evidence="2">
    <location>
        <begin position="15"/>
        <end position="48"/>
    </location>
</feature>
<keyword evidence="2" id="KW-1133">Transmembrane helix</keyword>
<keyword evidence="4" id="KW-1185">Reference proteome</keyword>
<evidence type="ECO:0000313" key="4">
    <source>
        <dbReference type="Proteomes" id="UP000031737"/>
    </source>
</evidence>
<dbReference type="VEuPathDB" id="TriTrypDB:TRSC58_07606"/>
<evidence type="ECO:0000256" key="2">
    <source>
        <dbReference type="SAM" id="Phobius"/>
    </source>
</evidence>
<gene>
    <name evidence="3" type="ORF">TRSC58_07606</name>
</gene>
<evidence type="ECO:0000256" key="1">
    <source>
        <dbReference type="SAM" id="MobiDB-lite"/>
    </source>
</evidence>
<protein>
    <submittedName>
        <fullName evidence="3">Uncharacterized protein</fullName>
    </submittedName>
</protein>
<keyword evidence="2" id="KW-0472">Membrane</keyword>
<comment type="caution">
    <text evidence="3">The sequence shown here is derived from an EMBL/GenBank/DDBJ whole genome shotgun (WGS) entry which is preliminary data.</text>
</comment>
<dbReference type="Proteomes" id="UP000031737">
    <property type="component" value="Unassembled WGS sequence"/>
</dbReference>
<proteinExistence type="predicted"/>
<accession>A0A061IUW5</accession>
<evidence type="ECO:0000313" key="3">
    <source>
        <dbReference type="EMBL" id="ESL04857.1"/>
    </source>
</evidence>
<feature type="region of interest" description="Disordered" evidence="1">
    <location>
        <begin position="59"/>
        <end position="83"/>
    </location>
</feature>
<dbReference type="AlphaFoldDB" id="A0A061IUW5"/>